<gene>
    <name evidence="2" type="ORF">PSON_ATCC_30995.1.T0740005</name>
</gene>
<evidence type="ECO:0000256" key="1">
    <source>
        <dbReference type="SAM" id="Phobius"/>
    </source>
</evidence>
<evidence type="ECO:0008006" key="4">
    <source>
        <dbReference type="Google" id="ProtNLM"/>
    </source>
</evidence>
<feature type="transmembrane region" description="Helical" evidence="1">
    <location>
        <begin position="1270"/>
        <end position="1289"/>
    </location>
</feature>
<sequence>MTTLFEGVFLFYSYQPALTFIKAINAFAEVTQIKGQVFSSLSSNLTHFLTITEKQQIIIYNWKNSIIQQIGNTIQLPGQYKCFNSIFLLNMNAYLLDCYTSKSFVLLKMIDNQFTEIYQVTSQIPITTTLQKYIVDSLNYTLYAQHFKTYSVLTLFSSEFKNQTCWEDKFVDFDVSFQGNNFIYVLTSSIVYQIIISQQQQFEFIANYTEKLIHYEYNIFSVYYNYEQTAQCDIIIIEYQYFNKQLQIRLFAQQGLFIRESYNYLKDKQQVKYIIFNNQFLLQQSSNNITIYEVLSSQPLYIQNISNTTQLYFNSFTNEVFLFDLKIIVYKIQLPKLQINVRNSLDYQQISEIQIFAQFRNFKLAKKCISNLKIQILQKNDTNIYLIKNTHPTLYQGTTGASFYNEVIGFSGQLLEIKTNYDNQYFGQFQEVTFFNIYNLPQQEIQFAQMINPSFYSSKFVYLATYNYPNLTSYVCKWFQLIDGFVYNCTIAYQLDISQNISSLQIAYNLQSPLIVGISYNNTITIFLLNSDNSTNQYNIIINQSISQFLLTFNSVIILIENEEIQIISYNQTNRIIINQELINQLFKNKYQISFNPIQIMINTQYISSILIINNINSIILLAINLNSYLIPINFLHFNFSIYQINQIKTYVILSYICNNTTQLCFEIWDFLNVWNPYRQKNFPSVNFDSQIRVQSDNLFFYVQLQNKTVFVYNPEVPEQMSLHYKFEINGKQFCSIQKSFYSLIFNVNSFYQLFPIKVMKFQLNQSILVEKQYPELIYNFTVITPFNNTAMQSMINQSIIFISNFTQLNSSNFKTYYLNFTNINKIKRTFTIPISLFTEKQIIRCNFYNGSNSSLQNQYENNQNCHLTNTSKQKALININNYTLVTAVNNQFYVLQNNINIMISNWLIESTSIKYFDYSYLNFSECIKTTSTYYQLNSICKNSSNQYWLTIILDNQGNVYFMECTIFPIVFQTIYKMVQFQNYLFISGSQQNQSSLLYIFFIVNNIVIKNMNNSLYQNYSIQQYDVAQFKDQPNNNYNVFAVIFIAENMPLYSIITFNENIILSINCNYLFIDVFNQKISVINNQLNQIFIVEVKSNQIKLLFVCNSFASIFLSLSYNKQLASISIKEILATISTYGQLQITQNIIYQEGILMQQFQLPNQSYVLGVYNLSQIQFDNLDTPILMFEGQSNISMPSYSMIINKLYFNGTFVTFINNSIFIQPIITQLLTCPFIKKKKHFNVSIFCYNDFSFGNYEVTFLIPNLDEHKESWFYSLFLIICFLLIGSCYFVKSKIKGKKFYIEIEL</sequence>
<accession>A0A8S1PBD2</accession>
<dbReference type="Proteomes" id="UP000692954">
    <property type="component" value="Unassembled WGS sequence"/>
</dbReference>
<proteinExistence type="predicted"/>
<reference evidence="2" key="1">
    <citation type="submission" date="2021-01" db="EMBL/GenBank/DDBJ databases">
        <authorList>
            <consortium name="Genoscope - CEA"/>
            <person name="William W."/>
        </authorList>
    </citation>
    <scope>NUCLEOTIDE SEQUENCE</scope>
</reference>
<comment type="caution">
    <text evidence="2">The sequence shown here is derived from an EMBL/GenBank/DDBJ whole genome shotgun (WGS) entry which is preliminary data.</text>
</comment>
<dbReference type="OrthoDB" id="10585286at2759"/>
<organism evidence="2 3">
    <name type="scientific">Paramecium sonneborni</name>
    <dbReference type="NCBI Taxonomy" id="65129"/>
    <lineage>
        <taxon>Eukaryota</taxon>
        <taxon>Sar</taxon>
        <taxon>Alveolata</taxon>
        <taxon>Ciliophora</taxon>
        <taxon>Intramacronucleata</taxon>
        <taxon>Oligohymenophorea</taxon>
        <taxon>Peniculida</taxon>
        <taxon>Parameciidae</taxon>
        <taxon>Paramecium</taxon>
    </lineage>
</organism>
<evidence type="ECO:0000313" key="2">
    <source>
        <dbReference type="EMBL" id="CAD8100390.1"/>
    </source>
</evidence>
<name>A0A8S1PBD2_9CILI</name>
<protein>
    <recommendedName>
        <fullName evidence="4">Transmembrane protein</fullName>
    </recommendedName>
</protein>
<keyword evidence="1" id="KW-0472">Membrane</keyword>
<keyword evidence="1" id="KW-1133">Transmembrane helix</keyword>
<keyword evidence="3" id="KW-1185">Reference proteome</keyword>
<dbReference type="EMBL" id="CAJJDN010000074">
    <property type="protein sequence ID" value="CAD8100390.1"/>
    <property type="molecule type" value="Genomic_DNA"/>
</dbReference>
<keyword evidence="1" id="KW-0812">Transmembrane</keyword>
<evidence type="ECO:0000313" key="3">
    <source>
        <dbReference type="Proteomes" id="UP000692954"/>
    </source>
</evidence>